<dbReference type="Gene3D" id="3.40.50.150">
    <property type="entry name" value="Vaccinia Virus protein VP39"/>
    <property type="match status" value="1"/>
</dbReference>
<dbReference type="Proteomes" id="UP000593561">
    <property type="component" value="Unassembled WGS sequence"/>
</dbReference>
<comment type="subcellular location">
    <subcellularLocation>
        <location evidence="7">Endomembrane system</location>
        <topology evidence="7">Single-pass membrane protein</topology>
    </subcellularLocation>
    <subcellularLocation>
        <location evidence="1 8">Membrane</location>
        <topology evidence="1 8">Single-pass type II membrane protein</topology>
    </subcellularLocation>
</comment>
<evidence type="ECO:0000256" key="4">
    <source>
        <dbReference type="ARBA" id="ARBA00022679"/>
    </source>
</evidence>
<evidence type="ECO:0000256" key="2">
    <source>
        <dbReference type="ARBA" id="ARBA00008361"/>
    </source>
</evidence>
<dbReference type="GO" id="GO:0005802">
    <property type="term" value="C:trans-Golgi network"/>
    <property type="evidence" value="ECO:0007669"/>
    <property type="project" value="TreeGrafter"/>
</dbReference>
<keyword evidence="5 8" id="KW-0735">Signal-anchor</keyword>
<evidence type="ECO:0000256" key="3">
    <source>
        <dbReference type="ARBA" id="ARBA00022603"/>
    </source>
</evidence>
<evidence type="ECO:0000313" key="9">
    <source>
        <dbReference type="EMBL" id="MBA0608134.1"/>
    </source>
</evidence>
<dbReference type="GO" id="GO:0008168">
    <property type="term" value="F:methyltransferase activity"/>
    <property type="evidence" value="ECO:0007669"/>
    <property type="project" value="UniProtKB-UniRule"/>
</dbReference>
<accession>A0A7J8R2R5</accession>
<dbReference type="PANTHER" id="PTHR10108:SF37">
    <property type="entry name" value="METHYLTRANSFERASE PMT6-RELATED"/>
    <property type="match status" value="1"/>
</dbReference>
<evidence type="ECO:0000313" key="10">
    <source>
        <dbReference type="Proteomes" id="UP000593561"/>
    </source>
</evidence>
<dbReference type="AlphaFoldDB" id="A0A7J8R2R5"/>
<name>A0A7J8R2R5_GOSDV</name>
<dbReference type="GO" id="GO:0005768">
    <property type="term" value="C:endosome"/>
    <property type="evidence" value="ECO:0007669"/>
    <property type="project" value="TreeGrafter"/>
</dbReference>
<comment type="caution">
    <text evidence="9">The sequence shown here is derived from an EMBL/GenBank/DDBJ whole genome shotgun (WGS) entry which is preliminary data.</text>
</comment>
<proteinExistence type="inferred from homology"/>
<protein>
    <recommendedName>
        <fullName evidence="8">Methyltransferase</fullName>
        <ecNumber evidence="8">2.1.1.-</ecNumber>
    </recommendedName>
</protein>
<dbReference type="InterPro" id="IPR004159">
    <property type="entry name" value="Put_SAM_MeTrfase"/>
</dbReference>
<dbReference type="PANTHER" id="PTHR10108">
    <property type="entry name" value="SAM-DEPENDENT METHYLTRANSFERASE"/>
    <property type="match status" value="1"/>
</dbReference>
<dbReference type="EMBL" id="JABFAC010000002">
    <property type="protein sequence ID" value="MBA0608134.1"/>
    <property type="molecule type" value="Genomic_DNA"/>
</dbReference>
<organism evidence="9 10">
    <name type="scientific">Gossypium davidsonii</name>
    <name type="common">Davidson's cotton</name>
    <name type="synonym">Gossypium klotzschianum subsp. davidsonii</name>
    <dbReference type="NCBI Taxonomy" id="34287"/>
    <lineage>
        <taxon>Eukaryota</taxon>
        <taxon>Viridiplantae</taxon>
        <taxon>Streptophyta</taxon>
        <taxon>Embryophyta</taxon>
        <taxon>Tracheophyta</taxon>
        <taxon>Spermatophyta</taxon>
        <taxon>Magnoliopsida</taxon>
        <taxon>eudicotyledons</taxon>
        <taxon>Gunneridae</taxon>
        <taxon>Pentapetalae</taxon>
        <taxon>rosids</taxon>
        <taxon>malvids</taxon>
        <taxon>Malvales</taxon>
        <taxon>Malvaceae</taxon>
        <taxon>Malvoideae</taxon>
        <taxon>Gossypium</taxon>
    </lineage>
</organism>
<dbReference type="GO" id="GO:0032259">
    <property type="term" value="P:methylation"/>
    <property type="evidence" value="ECO:0007669"/>
    <property type="project" value="UniProtKB-KW"/>
</dbReference>
<evidence type="ECO:0000256" key="6">
    <source>
        <dbReference type="ARBA" id="ARBA00023180"/>
    </source>
</evidence>
<keyword evidence="6 8" id="KW-0325">Glycoprotein</keyword>
<reference evidence="9 10" key="1">
    <citation type="journal article" date="2019" name="Genome Biol. Evol.">
        <title>Insights into the evolution of the New World diploid cottons (Gossypium, subgenus Houzingenia) based on genome sequencing.</title>
        <authorList>
            <person name="Grover C.E."/>
            <person name="Arick M.A. 2nd"/>
            <person name="Thrash A."/>
            <person name="Conover J.L."/>
            <person name="Sanders W.S."/>
            <person name="Peterson D.G."/>
            <person name="Frelichowski J.E."/>
            <person name="Scheffler J.A."/>
            <person name="Scheffler B.E."/>
            <person name="Wendel J.F."/>
        </authorList>
    </citation>
    <scope>NUCLEOTIDE SEQUENCE [LARGE SCALE GENOMIC DNA]</scope>
    <source>
        <strain evidence="9">27</strain>
        <tissue evidence="9">Leaf</tissue>
    </source>
</reference>
<gene>
    <name evidence="9" type="ORF">Godav_020381</name>
</gene>
<comment type="similarity">
    <text evidence="2 8">Belongs to the methyltransferase superfamily.</text>
</comment>
<evidence type="ECO:0000256" key="7">
    <source>
        <dbReference type="ARBA" id="ARBA00037847"/>
    </source>
</evidence>
<dbReference type="SUPFAM" id="SSF53335">
    <property type="entry name" value="S-adenosyl-L-methionine-dependent methyltransferases"/>
    <property type="match status" value="2"/>
</dbReference>
<keyword evidence="5 8" id="KW-0812">Transmembrane</keyword>
<evidence type="ECO:0000256" key="5">
    <source>
        <dbReference type="ARBA" id="ARBA00022968"/>
    </source>
</evidence>
<sequence>MGGYALGSAFDSKSGQMIMVSLLLMFGSFFLGNLFGNNAPIYVSQVSETSSSYSSSAAISTFINKVSLTYRETPLVVPANGMNICPLKFNEYIPCHDISYVKQLARDLNLSKSEELERHCPPLGKRLFCLVPPPQDYKIPIKWPVSRDYVWRSNVNHTHLAEVKGGQNWVHEKNQLWWFPGGGTHFKHGAAEYIQRLGNMITDERGDLRSAGVVQVLDVGCGVASFSAYLLPFDIQTMSFAPKDGHENQIQFALERGIGAMISVIASKLLPYPSNSFEMVHCSRCRIDWHENGTFLFSTAHFIFKLISASLHDQNAQILDGILLKEVNRLLRPKGYFVYSAPPAYRKDKDYPVIWNKLVDLTTGMCWKLIARKVQTAIWIKEEDPSCLKHNAELKVIDICDAVDETKPSWKTPLMNCIQLAGATTATKKLPPRPERLSVYSESLSRIGISREEFSSDSDFWQDQVHYYWKLMNVSRTEIRNVMDMNALFGGFAAALNEYPVWVMNVVPSSMQNTLSAIYDRGLIGAFHDWCEPFSTYPRTYDLLHANHLFSQYKNSGEGCQLEDIMLEMDRILRPQGFVIIRDEDSIISRIQDLAPKFLWEFESHILENKEKQRETLLICRKKFWAVL</sequence>
<keyword evidence="3 8" id="KW-0489">Methyltransferase</keyword>
<keyword evidence="10" id="KW-1185">Reference proteome</keyword>
<keyword evidence="4 8" id="KW-0808">Transferase</keyword>
<dbReference type="Pfam" id="PF03141">
    <property type="entry name" value="Methyltransf_29"/>
    <property type="match status" value="2"/>
</dbReference>
<evidence type="ECO:0000256" key="1">
    <source>
        <dbReference type="ARBA" id="ARBA00004606"/>
    </source>
</evidence>
<dbReference type="GO" id="GO:0016020">
    <property type="term" value="C:membrane"/>
    <property type="evidence" value="ECO:0007669"/>
    <property type="project" value="UniProtKB-SubCell"/>
</dbReference>
<dbReference type="InterPro" id="IPR029063">
    <property type="entry name" value="SAM-dependent_MTases_sf"/>
</dbReference>
<evidence type="ECO:0000256" key="8">
    <source>
        <dbReference type="RuleBase" id="RU366043"/>
    </source>
</evidence>
<dbReference type="EC" id="2.1.1.-" evidence="8"/>